<reference evidence="7 8" key="1">
    <citation type="submission" date="2019-03" db="EMBL/GenBank/DDBJ databases">
        <title>Genomic Encyclopedia of Type Strains, Phase IV (KMG-IV): sequencing the most valuable type-strain genomes for metagenomic binning, comparative biology and taxonomic classification.</title>
        <authorList>
            <person name="Goeker M."/>
        </authorList>
    </citation>
    <scope>NUCLEOTIDE SEQUENCE [LARGE SCALE GENOMIC DNA]</scope>
    <source>
        <strain evidence="7 8">DSM 11170</strain>
    </source>
</reference>
<keyword evidence="8" id="KW-1185">Reference proteome</keyword>
<protein>
    <recommendedName>
        <fullName evidence="1">Stage 0 sporulation protein A homolog</fullName>
    </recommendedName>
</protein>
<dbReference type="Pfam" id="PF13690">
    <property type="entry name" value="CheX"/>
    <property type="match status" value="1"/>
</dbReference>
<dbReference type="Gene3D" id="3.40.50.2300">
    <property type="match status" value="1"/>
</dbReference>
<dbReference type="AlphaFoldDB" id="A0A4R2RYN4"/>
<dbReference type="InterPro" id="IPR011006">
    <property type="entry name" value="CheY-like_superfamily"/>
</dbReference>
<dbReference type="GO" id="GO:0000160">
    <property type="term" value="P:phosphorelay signal transduction system"/>
    <property type="evidence" value="ECO:0007669"/>
    <property type="project" value="InterPro"/>
</dbReference>
<dbReference type="PANTHER" id="PTHR44591:SF3">
    <property type="entry name" value="RESPONSE REGULATORY DOMAIN-CONTAINING PROTEIN"/>
    <property type="match status" value="1"/>
</dbReference>
<dbReference type="InterPro" id="IPR050595">
    <property type="entry name" value="Bact_response_regulator"/>
</dbReference>
<dbReference type="CDD" id="cd17906">
    <property type="entry name" value="CheX"/>
    <property type="match status" value="1"/>
</dbReference>
<gene>
    <name evidence="7" type="ORF">EDD73_10264</name>
</gene>
<feature type="modified residue" description="4-aspartylphosphate" evidence="5">
    <location>
        <position position="55"/>
    </location>
</feature>
<dbReference type="SMART" id="SM00448">
    <property type="entry name" value="REC"/>
    <property type="match status" value="1"/>
</dbReference>
<dbReference type="InterPro" id="IPR001789">
    <property type="entry name" value="Sig_transdc_resp-reg_receiver"/>
</dbReference>
<evidence type="ECO:0000256" key="5">
    <source>
        <dbReference type="PROSITE-ProRule" id="PRU00169"/>
    </source>
</evidence>
<keyword evidence="3 5" id="KW-0597">Phosphoprotein</keyword>
<evidence type="ECO:0000313" key="8">
    <source>
        <dbReference type="Proteomes" id="UP000294813"/>
    </source>
</evidence>
<accession>A0A4R2RYN4</accession>
<evidence type="ECO:0000259" key="6">
    <source>
        <dbReference type="PROSITE" id="PS50110"/>
    </source>
</evidence>
<dbReference type="PROSITE" id="PS50110">
    <property type="entry name" value="RESPONSE_REGULATORY"/>
    <property type="match status" value="1"/>
</dbReference>
<evidence type="ECO:0000256" key="1">
    <source>
        <dbReference type="ARBA" id="ARBA00018672"/>
    </source>
</evidence>
<organism evidence="7 8">
    <name type="scientific">Heliophilum fasciatum</name>
    <dbReference type="NCBI Taxonomy" id="35700"/>
    <lineage>
        <taxon>Bacteria</taxon>
        <taxon>Bacillati</taxon>
        <taxon>Bacillota</taxon>
        <taxon>Clostridia</taxon>
        <taxon>Eubacteriales</taxon>
        <taxon>Heliobacteriaceae</taxon>
        <taxon>Heliophilum</taxon>
    </lineage>
</organism>
<name>A0A4R2RYN4_9FIRM</name>
<evidence type="ECO:0000256" key="3">
    <source>
        <dbReference type="ARBA" id="ARBA00022553"/>
    </source>
</evidence>
<dbReference type="RefSeq" id="WP_243116751.1">
    <property type="nucleotide sequence ID" value="NZ_JAOQNU010000002.1"/>
</dbReference>
<evidence type="ECO:0000256" key="4">
    <source>
        <dbReference type="ARBA" id="ARBA00024867"/>
    </source>
</evidence>
<dbReference type="SUPFAM" id="SSF52172">
    <property type="entry name" value="CheY-like"/>
    <property type="match status" value="1"/>
</dbReference>
<comment type="caution">
    <text evidence="7">The sequence shown here is derived from an EMBL/GenBank/DDBJ whole genome shotgun (WGS) entry which is preliminary data.</text>
</comment>
<dbReference type="EMBL" id="SLXT01000002">
    <property type="protein sequence ID" value="TCP68668.1"/>
    <property type="molecule type" value="Genomic_DNA"/>
</dbReference>
<evidence type="ECO:0000256" key="2">
    <source>
        <dbReference type="ARBA" id="ARBA00022500"/>
    </source>
</evidence>
<comment type="function">
    <text evidence="4">May play the central regulatory role in sporulation. It may be an element of the effector pathway responsible for the activation of sporulation genes in response to nutritional stress. Spo0A may act in concert with spo0H (a sigma factor) to control the expression of some genes that are critical to the sporulation process.</text>
</comment>
<dbReference type="InterPro" id="IPR028976">
    <property type="entry name" value="CheC-like_sf"/>
</dbReference>
<proteinExistence type="predicted"/>
<dbReference type="PANTHER" id="PTHR44591">
    <property type="entry name" value="STRESS RESPONSE REGULATOR PROTEIN 1"/>
    <property type="match status" value="1"/>
</dbReference>
<dbReference type="Pfam" id="PF00072">
    <property type="entry name" value="Response_reg"/>
    <property type="match status" value="1"/>
</dbReference>
<dbReference type="Proteomes" id="UP000294813">
    <property type="component" value="Unassembled WGS sequence"/>
</dbReference>
<dbReference type="InterPro" id="IPR028051">
    <property type="entry name" value="CheX-like_dom"/>
</dbReference>
<dbReference type="GO" id="GO:0006935">
    <property type="term" value="P:chemotaxis"/>
    <property type="evidence" value="ECO:0007669"/>
    <property type="project" value="UniProtKB-KW"/>
</dbReference>
<dbReference type="Gene3D" id="3.40.1550.10">
    <property type="entry name" value="CheC-like"/>
    <property type="match status" value="1"/>
</dbReference>
<evidence type="ECO:0000313" key="7">
    <source>
        <dbReference type="EMBL" id="TCP68668.1"/>
    </source>
</evidence>
<keyword evidence="2" id="KW-0145">Chemotaxis</keyword>
<sequence length="287" mass="30984">MGKIKMMIVDDSVFSRTVLADTFRRQGYEVVGEASGLNQLVETYDCCKPDVVTMDIAMPGADGFACSQALLAHDPAAKIIMISSIKDPASEAEALRIGIAGYVQKPVEEEALKRVVEYTLSPDAPFEKLLQLSAEAFKESLAQNVTRLTKKTIAFSSQDAQDPPFTSQGITVVIGIIGNYSGSMIMDLSEATAAKMTEAILHHPAKDHEEILSMSGEFANLVAGIACSMLNKLDKSFRLRVSPPSVVYGAPTEVVSPKLQAHSINANSDYGRIYVSVGFKKGSLLWT</sequence>
<feature type="domain" description="Response regulatory" evidence="6">
    <location>
        <begin position="5"/>
        <end position="120"/>
    </location>
</feature>
<dbReference type="SUPFAM" id="SSF103039">
    <property type="entry name" value="CheC-like"/>
    <property type="match status" value="1"/>
</dbReference>